<dbReference type="EC" id="3.4.11.10" evidence="8"/>
<dbReference type="GO" id="GO:0005737">
    <property type="term" value="C:cytoplasm"/>
    <property type="evidence" value="ECO:0007669"/>
    <property type="project" value="UniProtKB-SubCell"/>
</dbReference>
<dbReference type="InterPro" id="IPR000819">
    <property type="entry name" value="Peptidase_M17_C"/>
</dbReference>
<dbReference type="Pfam" id="PF00883">
    <property type="entry name" value="Peptidase_M17"/>
    <property type="match status" value="1"/>
</dbReference>
<sequence>MRVTATTDAPPATDADTIVVGVFEDEGIAHDHGGALQALVDSGEAKRGLRKLAVTHAEGRRYLVAGLGGRGDFDPERARVVAAAVVGRAKELGTKTLCWEVPHHVSDAHVAGLVEGTLLAAYTYREFKEPETDGIEALVLSAHHDVGAASTAAATVASFVNRARDLQNKPANVLTPTALAERASELEGVRVEVLDGDGIRAAGMGAFAAVAQGSYEDPRLITIRYEGEGATGPLLGYVGKAVTFDSGGISIKPAAKMHEMKFDMSGGAAVLEALGAIAALKLPVRVAGVIGATENLPSGRSMKPGDIVRSKSGVSIEINNTDAEGRLVLADCLTHAIELGAERLIDLATLTGAMVVALGKTHAGLLASNDDWAAAVESAGARAGELNWRLPLHAEYDEQIKGRYADIVNSPADRGAGGITAAQFLKRFTGDVPWAHLDIAGTAYDNKKPYTPNGGAGYGVRTLVELARGA</sequence>
<gene>
    <name evidence="8" type="primary">pepA</name>
    <name evidence="10" type="ORF">OJ997_14205</name>
</gene>
<feature type="binding site" evidence="8">
    <location>
        <position position="263"/>
    </location>
    <ligand>
        <name>Mn(2+)</name>
        <dbReference type="ChEBI" id="CHEBI:29035"/>
        <label>2</label>
    </ligand>
</feature>
<dbReference type="PANTHER" id="PTHR11963">
    <property type="entry name" value="LEUCINE AMINOPEPTIDASE-RELATED"/>
    <property type="match status" value="1"/>
</dbReference>
<evidence type="ECO:0000256" key="4">
    <source>
        <dbReference type="ARBA" id="ARBA00022438"/>
    </source>
</evidence>
<dbReference type="HAMAP" id="MF_00181">
    <property type="entry name" value="Cytosol_peptidase_M17"/>
    <property type="match status" value="1"/>
</dbReference>
<protein>
    <recommendedName>
        <fullName evidence="8">Probable cytosol aminopeptidase</fullName>
        <ecNumber evidence="8">3.4.11.1</ecNumber>
    </recommendedName>
    <alternativeName>
        <fullName evidence="8">Leucine aminopeptidase</fullName>
        <shortName evidence="8">LAP</shortName>
        <ecNumber evidence="8">3.4.11.10</ecNumber>
    </alternativeName>
    <alternativeName>
        <fullName evidence="8">Leucyl aminopeptidase</fullName>
    </alternativeName>
</protein>
<comment type="cofactor">
    <cofactor evidence="8">
        <name>Mn(2+)</name>
        <dbReference type="ChEBI" id="CHEBI:29035"/>
    </cofactor>
    <text evidence="8">Binds 2 manganese ions per subunit.</text>
</comment>
<comment type="function">
    <text evidence="7 8">Presumably involved in the processing and regular turnover of intracellular proteins. Catalyzes the removal of unsubstituted N-terminal amino acids from various peptides.</text>
</comment>
<dbReference type="PRINTS" id="PR00481">
    <property type="entry name" value="LAMNOPPTDASE"/>
</dbReference>
<comment type="catalytic activity">
    <reaction evidence="2 8">
        <text>Release of an N-terminal amino acid, preferentially leucine, but not glutamic or aspartic acids.</text>
        <dbReference type="EC" id="3.4.11.10"/>
    </reaction>
</comment>
<evidence type="ECO:0000313" key="11">
    <source>
        <dbReference type="Proteomes" id="UP001147653"/>
    </source>
</evidence>
<dbReference type="Gene3D" id="3.40.630.10">
    <property type="entry name" value="Zn peptidases"/>
    <property type="match status" value="1"/>
</dbReference>
<dbReference type="SUPFAM" id="SSF52949">
    <property type="entry name" value="Macro domain-like"/>
    <property type="match status" value="1"/>
</dbReference>
<feature type="active site" evidence="8">
    <location>
        <position position="326"/>
    </location>
</feature>
<feature type="binding site" evidence="8">
    <location>
        <position position="324"/>
    </location>
    <ligand>
        <name>Mn(2+)</name>
        <dbReference type="ChEBI" id="CHEBI:29035"/>
        <label>1</label>
    </ligand>
</feature>
<dbReference type="GO" id="GO:0030145">
    <property type="term" value="F:manganese ion binding"/>
    <property type="evidence" value="ECO:0007669"/>
    <property type="project" value="UniProtKB-UniRule"/>
</dbReference>
<evidence type="ECO:0000259" key="9">
    <source>
        <dbReference type="PROSITE" id="PS00631"/>
    </source>
</evidence>
<dbReference type="EMBL" id="JAPDDP010000022">
    <property type="protein sequence ID" value="MDA0181453.1"/>
    <property type="molecule type" value="Genomic_DNA"/>
</dbReference>
<evidence type="ECO:0000256" key="6">
    <source>
        <dbReference type="ARBA" id="ARBA00022801"/>
    </source>
</evidence>
<evidence type="ECO:0000313" key="10">
    <source>
        <dbReference type="EMBL" id="MDA0181453.1"/>
    </source>
</evidence>
<keyword evidence="8" id="KW-0479">Metal-binding</keyword>
<feature type="binding site" evidence="8">
    <location>
        <position position="240"/>
    </location>
    <ligand>
        <name>Mn(2+)</name>
        <dbReference type="ChEBI" id="CHEBI:29035"/>
        <label>2</label>
    </ligand>
</feature>
<comment type="similarity">
    <text evidence="3 8">Belongs to the peptidase M17 family.</text>
</comment>
<dbReference type="CDD" id="cd00433">
    <property type="entry name" value="Peptidase_M17"/>
    <property type="match status" value="1"/>
</dbReference>
<accession>A0A9X3N827</accession>
<dbReference type="Gene3D" id="3.40.220.10">
    <property type="entry name" value="Leucine Aminopeptidase, subunit E, domain 1"/>
    <property type="match status" value="1"/>
</dbReference>
<dbReference type="PANTHER" id="PTHR11963:SF23">
    <property type="entry name" value="CYTOSOL AMINOPEPTIDASE"/>
    <property type="match status" value="1"/>
</dbReference>
<feature type="binding site" evidence="8">
    <location>
        <position position="324"/>
    </location>
    <ligand>
        <name>Mn(2+)</name>
        <dbReference type="ChEBI" id="CHEBI:29035"/>
        <label>2</label>
    </ligand>
</feature>
<reference evidence="10" key="1">
    <citation type="submission" date="2022-10" db="EMBL/GenBank/DDBJ databases">
        <title>The WGS of Solirubrobacter phytolaccae KCTC 29190.</title>
        <authorList>
            <person name="Jiang Z."/>
        </authorList>
    </citation>
    <scope>NUCLEOTIDE SEQUENCE</scope>
    <source>
        <strain evidence="10">KCTC 29190</strain>
    </source>
</reference>
<keyword evidence="8" id="KW-0464">Manganese</keyword>
<evidence type="ECO:0000256" key="3">
    <source>
        <dbReference type="ARBA" id="ARBA00009528"/>
    </source>
</evidence>
<name>A0A9X3N827_9ACTN</name>
<comment type="catalytic activity">
    <reaction evidence="1 8">
        <text>Release of an N-terminal amino acid, Xaa-|-Yaa-, in which Xaa is preferably Leu, but may be other amino acids including Pro although not Arg or Lys, and Yaa may be Pro. Amino acid amides and methyl esters are also readily hydrolyzed, but rates on arylamides are exceedingly low.</text>
        <dbReference type="EC" id="3.4.11.1"/>
    </reaction>
</comment>
<comment type="caution">
    <text evidence="10">The sequence shown here is derived from an EMBL/GenBank/DDBJ whole genome shotgun (WGS) entry which is preliminary data.</text>
</comment>
<dbReference type="InterPro" id="IPR008283">
    <property type="entry name" value="Peptidase_M17_N"/>
</dbReference>
<proteinExistence type="inferred from homology"/>
<evidence type="ECO:0000256" key="7">
    <source>
        <dbReference type="ARBA" id="ARBA00049972"/>
    </source>
</evidence>
<dbReference type="SUPFAM" id="SSF53187">
    <property type="entry name" value="Zn-dependent exopeptidases"/>
    <property type="match status" value="1"/>
</dbReference>
<evidence type="ECO:0000256" key="1">
    <source>
        <dbReference type="ARBA" id="ARBA00000135"/>
    </source>
</evidence>
<dbReference type="GO" id="GO:0070006">
    <property type="term" value="F:metalloaminopeptidase activity"/>
    <property type="evidence" value="ECO:0007669"/>
    <property type="project" value="InterPro"/>
</dbReference>
<dbReference type="RefSeq" id="WP_270025768.1">
    <property type="nucleotide sequence ID" value="NZ_JAPDDP010000022.1"/>
</dbReference>
<evidence type="ECO:0000256" key="2">
    <source>
        <dbReference type="ARBA" id="ARBA00000967"/>
    </source>
</evidence>
<feature type="domain" description="Cytosol aminopeptidase" evidence="9">
    <location>
        <begin position="320"/>
        <end position="327"/>
    </location>
</feature>
<keyword evidence="8" id="KW-0963">Cytoplasm</keyword>
<dbReference type="InterPro" id="IPR023042">
    <property type="entry name" value="Peptidase_M17_leu_NH2_pept"/>
</dbReference>
<dbReference type="EC" id="3.4.11.1" evidence="8"/>
<dbReference type="InterPro" id="IPR011356">
    <property type="entry name" value="Leucine_aapep/pepB"/>
</dbReference>
<keyword evidence="6 8" id="KW-0378">Hydrolase</keyword>
<organism evidence="10 11">
    <name type="scientific">Solirubrobacter phytolaccae</name>
    <dbReference type="NCBI Taxonomy" id="1404360"/>
    <lineage>
        <taxon>Bacteria</taxon>
        <taxon>Bacillati</taxon>
        <taxon>Actinomycetota</taxon>
        <taxon>Thermoleophilia</taxon>
        <taxon>Solirubrobacterales</taxon>
        <taxon>Solirubrobacteraceae</taxon>
        <taxon>Solirubrobacter</taxon>
    </lineage>
</organism>
<feature type="binding site" evidence="8">
    <location>
        <position position="245"/>
    </location>
    <ligand>
        <name>Mn(2+)</name>
        <dbReference type="ChEBI" id="CHEBI:29035"/>
        <label>2</label>
    </ligand>
</feature>
<dbReference type="InterPro" id="IPR043472">
    <property type="entry name" value="Macro_dom-like"/>
</dbReference>
<dbReference type="AlphaFoldDB" id="A0A9X3N827"/>
<evidence type="ECO:0000256" key="5">
    <source>
        <dbReference type="ARBA" id="ARBA00022670"/>
    </source>
</evidence>
<feature type="active site" evidence="8">
    <location>
        <position position="252"/>
    </location>
</feature>
<comment type="subcellular location">
    <subcellularLocation>
        <location evidence="8">Cytoplasm</location>
    </subcellularLocation>
</comment>
<keyword evidence="4 8" id="KW-0031">Aminopeptidase</keyword>
<keyword evidence="11" id="KW-1185">Reference proteome</keyword>
<feature type="binding site" evidence="8">
    <location>
        <position position="245"/>
    </location>
    <ligand>
        <name>Mn(2+)</name>
        <dbReference type="ChEBI" id="CHEBI:29035"/>
        <label>1</label>
    </ligand>
</feature>
<dbReference type="GO" id="GO:0006508">
    <property type="term" value="P:proteolysis"/>
    <property type="evidence" value="ECO:0007669"/>
    <property type="project" value="UniProtKB-KW"/>
</dbReference>
<evidence type="ECO:0000256" key="8">
    <source>
        <dbReference type="HAMAP-Rule" id="MF_00181"/>
    </source>
</evidence>
<keyword evidence="5 8" id="KW-0645">Protease</keyword>
<dbReference type="Pfam" id="PF02789">
    <property type="entry name" value="Peptidase_M17_N"/>
    <property type="match status" value="1"/>
</dbReference>
<dbReference type="Proteomes" id="UP001147653">
    <property type="component" value="Unassembled WGS sequence"/>
</dbReference>
<feature type="binding site" evidence="8">
    <location>
        <position position="322"/>
    </location>
    <ligand>
        <name>Mn(2+)</name>
        <dbReference type="ChEBI" id="CHEBI:29035"/>
        <label>1</label>
    </ligand>
</feature>
<dbReference type="PROSITE" id="PS00631">
    <property type="entry name" value="CYTOSOL_AP"/>
    <property type="match status" value="1"/>
</dbReference>